<evidence type="ECO:0000313" key="2">
    <source>
        <dbReference type="Proteomes" id="UP001162992"/>
    </source>
</evidence>
<reference evidence="2" key="1">
    <citation type="journal article" date="2024" name="Proc. Natl. Acad. Sci. U.S.A.">
        <title>Extraordinary preservation of gene collinearity over three hundred million years revealed in homosporous lycophytes.</title>
        <authorList>
            <person name="Li C."/>
            <person name="Wickell D."/>
            <person name="Kuo L.Y."/>
            <person name="Chen X."/>
            <person name="Nie B."/>
            <person name="Liao X."/>
            <person name="Peng D."/>
            <person name="Ji J."/>
            <person name="Jenkins J."/>
            <person name="Williams M."/>
            <person name="Shu S."/>
            <person name="Plott C."/>
            <person name="Barry K."/>
            <person name="Rajasekar S."/>
            <person name="Grimwood J."/>
            <person name="Han X."/>
            <person name="Sun S."/>
            <person name="Hou Z."/>
            <person name="He W."/>
            <person name="Dai G."/>
            <person name="Sun C."/>
            <person name="Schmutz J."/>
            <person name="Leebens-Mack J.H."/>
            <person name="Li F.W."/>
            <person name="Wang L."/>
        </authorList>
    </citation>
    <scope>NUCLEOTIDE SEQUENCE [LARGE SCALE GENOMIC DNA]</scope>
    <source>
        <strain evidence="2">cv. PW_Plant_1</strain>
    </source>
</reference>
<proteinExistence type="predicted"/>
<accession>A0ACC2CE47</accession>
<organism evidence="1 2">
    <name type="scientific">Diphasiastrum complanatum</name>
    <name type="common">Issler's clubmoss</name>
    <name type="synonym">Lycopodium complanatum</name>
    <dbReference type="NCBI Taxonomy" id="34168"/>
    <lineage>
        <taxon>Eukaryota</taxon>
        <taxon>Viridiplantae</taxon>
        <taxon>Streptophyta</taxon>
        <taxon>Embryophyta</taxon>
        <taxon>Tracheophyta</taxon>
        <taxon>Lycopodiopsida</taxon>
        <taxon>Lycopodiales</taxon>
        <taxon>Lycopodiaceae</taxon>
        <taxon>Lycopodioideae</taxon>
        <taxon>Diphasiastrum</taxon>
    </lineage>
</organism>
<name>A0ACC2CE47_DIPCM</name>
<keyword evidence="2" id="KW-1185">Reference proteome</keyword>
<sequence length="375" mass="41373">MGDGLVLTRGTWSWDVCEPSRYQLCGTMQFFNITKRNELFIPEVQGKVRIFSRDILDDVSSKIQIIPVHPGEKPKKRCDGYWPAYITRAGESTAMQVILDIQSSRGRQLHGLQAVRLELEYVCYGPHGRSSHAQHLVLPLSFPPVVESNPQWQEIKGLGYVMPIRTHLLSHLDDPLQVLQTYALPHCKAGDMIAIGETPLAIMQGRFRHPRGLQPGLVAKLACRCFLPTSSLATACGMQSLIDISGRLRVIVAVIIAVIARLMGIRGMFYRIAGKQARLIDDVSGTLPPYDQYITLGPIHVQATVDALKAKTGLFLSGLYTSCEVAVVDANDLRQVQILAASHGINDKVLQAALRDNPAGNADEQMPLVLIRPTL</sequence>
<evidence type="ECO:0000313" key="1">
    <source>
        <dbReference type="EMBL" id="KAJ7540297.1"/>
    </source>
</evidence>
<dbReference type="Proteomes" id="UP001162992">
    <property type="component" value="Chromosome 10"/>
</dbReference>
<comment type="caution">
    <text evidence="1">The sequence shown here is derived from an EMBL/GenBank/DDBJ whole genome shotgun (WGS) entry which is preliminary data.</text>
</comment>
<dbReference type="EMBL" id="CM055101">
    <property type="protein sequence ID" value="KAJ7540297.1"/>
    <property type="molecule type" value="Genomic_DNA"/>
</dbReference>
<gene>
    <name evidence="1" type="ORF">O6H91_10G007900</name>
</gene>
<protein>
    <submittedName>
        <fullName evidence="1">Uncharacterized protein</fullName>
    </submittedName>
</protein>